<dbReference type="EMBL" id="JBEYRS010000012">
    <property type="protein sequence ID" value="MEW2365621.1"/>
    <property type="molecule type" value="Genomic_DNA"/>
</dbReference>
<dbReference type="Proteomes" id="UP001553843">
    <property type="component" value="Unassembled WGS sequence"/>
</dbReference>
<reference evidence="1 2" key="1">
    <citation type="submission" date="2024-06" db="EMBL/GenBank/DDBJ databases">
        <title>The Natural Products Discovery Center: Release of the First 8490 Sequenced Strains for Exploring Actinobacteria Biosynthetic Diversity.</title>
        <authorList>
            <person name="Kalkreuter E."/>
            <person name="Kautsar S.A."/>
            <person name="Yang D."/>
            <person name="Bader C.D."/>
            <person name="Teijaro C.N."/>
            <person name="Fluegel L."/>
            <person name="Davis C.M."/>
            <person name="Simpson J.R."/>
            <person name="Lauterbach L."/>
            <person name="Steele A.D."/>
            <person name="Gui C."/>
            <person name="Meng S."/>
            <person name="Li G."/>
            <person name="Viehrig K."/>
            <person name="Ye F."/>
            <person name="Su P."/>
            <person name="Kiefer A.F."/>
            <person name="Nichols A."/>
            <person name="Cepeda A.J."/>
            <person name="Yan W."/>
            <person name="Fan B."/>
            <person name="Jiang Y."/>
            <person name="Adhikari A."/>
            <person name="Zheng C.-J."/>
            <person name="Schuster L."/>
            <person name="Cowan T.M."/>
            <person name="Smanski M.J."/>
            <person name="Chevrette M.G."/>
            <person name="De Carvalho L.P.S."/>
            <person name="Shen B."/>
        </authorList>
    </citation>
    <scope>NUCLEOTIDE SEQUENCE [LARGE SCALE GENOMIC DNA]</scope>
    <source>
        <strain evidence="1 2">NPDC047833</strain>
    </source>
</reference>
<name>A0ABV3M1Q4_9ACTN</name>
<comment type="caution">
    <text evidence="1">The sequence shown here is derived from an EMBL/GenBank/DDBJ whole genome shotgun (WGS) entry which is preliminary data.</text>
</comment>
<sequence>MSDQPWTIERICGALGSPTLSQCFLGEINKAPAHELLHVFAKWERIAKDTVAAVERGREIAAAEARGEEPPGEWIDVTDRVLADAARIRSRGAA</sequence>
<dbReference type="RefSeq" id="WP_359780870.1">
    <property type="nucleotide sequence ID" value="NZ_JBEYRR010000008.1"/>
</dbReference>
<evidence type="ECO:0000313" key="2">
    <source>
        <dbReference type="Proteomes" id="UP001553843"/>
    </source>
</evidence>
<gene>
    <name evidence="1" type="ORF">AB0887_27180</name>
</gene>
<protein>
    <submittedName>
        <fullName evidence="1">Uncharacterized protein</fullName>
    </submittedName>
</protein>
<proteinExistence type="predicted"/>
<organism evidence="1 2">
    <name type="scientific">Streptomyces huasconensis</name>
    <dbReference type="NCBI Taxonomy" id="1854574"/>
    <lineage>
        <taxon>Bacteria</taxon>
        <taxon>Bacillati</taxon>
        <taxon>Actinomycetota</taxon>
        <taxon>Actinomycetes</taxon>
        <taxon>Kitasatosporales</taxon>
        <taxon>Streptomycetaceae</taxon>
        <taxon>Streptomyces</taxon>
    </lineage>
</organism>
<keyword evidence="2" id="KW-1185">Reference proteome</keyword>
<accession>A0ABV3M1Q4</accession>
<evidence type="ECO:0000313" key="1">
    <source>
        <dbReference type="EMBL" id="MEW2365621.1"/>
    </source>
</evidence>